<dbReference type="PANTHER" id="PTHR13847">
    <property type="entry name" value="SARCOSINE DEHYDROGENASE-RELATED"/>
    <property type="match status" value="1"/>
</dbReference>
<evidence type="ECO:0000256" key="1">
    <source>
        <dbReference type="ARBA" id="ARBA00023002"/>
    </source>
</evidence>
<protein>
    <submittedName>
        <fullName evidence="3">Glycine/D-amino acid oxidase</fullName>
    </submittedName>
</protein>
<name>A0A1I4DU52_9PROT</name>
<accession>A0A1I4DU52</accession>
<dbReference type="InterPro" id="IPR006076">
    <property type="entry name" value="FAD-dep_OxRdtase"/>
</dbReference>
<dbReference type="GO" id="GO:0016491">
    <property type="term" value="F:oxidoreductase activity"/>
    <property type="evidence" value="ECO:0007669"/>
    <property type="project" value="UniProtKB-KW"/>
</dbReference>
<dbReference type="SUPFAM" id="SSF51905">
    <property type="entry name" value="FAD/NAD(P)-binding domain"/>
    <property type="match status" value="1"/>
</dbReference>
<dbReference type="GO" id="GO:0005737">
    <property type="term" value="C:cytoplasm"/>
    <property type="evidence" value="ECO:0007669"/>
    <property type="project" value="TreeGrafter"/>
</dbReference>
<dbReference type="Pfam" id="PF01266">
    <property type="entry name" value="DAO"/>
    <property type="match status" value="1"/>
</dbReference>
<keyword evidence="4" id="KW-1185">Reference proteome</keyword>
<evidence type="ECO:0000313" key="3">
    <source>
        <dbReference type="EMBL" id="SFK96583.1"/>
    </source>
</evidence>
<reference evidence="3 4" key="1">
    <citation type="submission" date="2016-10" db="EMBL/GenBank/DDBJ databases">
        <authorList>
            <person name="de Groot N.N."/>
        </authorList>
    </citation>
    <scope>NUCLEOTIDE SEQUENCE [LARGE SCALE GENOMIC DNA]</scope>
    <source>
        <strain evidence="3 4">DSM 19981</strain>
    </source>
</reference>
<keyword evidence="1" id="KW-0560">Oxidoreductase</keyword>
<evidence type="ECO:0000259" key="2">
    <source>
        <dbReference type="Pfam" id="PF01266"/>
    </source>
</evidence>
<dbReference type="RefSeq" id="WP_175534117.1">
    <property type="nucleotide sequence ID" value="NZ_FOSQ01000012.1"/>
</dbReference>
<dbReference type="InterPro" id="IPR036188">
    <property type="entry name" value="FAD/NAD-bd_sf"/>
</dbReference>
<dbReference type="PANTHER" id="PTHR13847:SF287">
    <property type="entry name" value="FAD-DEPENDENT OXIDOREDUCTASE DOMAIN-CONTAINING PROTEIN 1"/>
    <property type="match status" value="1"/>
</dbReference>
<proteinExistence type="predicted"/>
<evidence type="ECO:0000313" key="4">
    <source>
        <dbReference type="Proteomes" id="UP000199473"/>
    </source>
</evidence>
<sequence>MIQQADVAIIGGGIVGLCLARNLAIAGRDVLLLDDGRHGGTNANAGSLHVQMQSRFLRMYPELVPNLEASLPLYPAAARRWSSLAEELGADVELRQSGGLMVCEDATSYEFLARKCAREEELGLRVEMLDRAAVRRIAPYLGDAVVGAELCHDEGKLNPLLANRALWDDLRQRGVPHRLKVWVERIQRDGAAMALTLSDGSALRAGTVVLAAGAGTGRLAAQLGAHVPTVAEPLHMNITEAAAPLVKHLVQHAERMITLKQLASGQVVIGGGWPARFAGPDQAPTVRMESLVGNLTLAQHIVPSVRDLRLLRTWAGVNTTTDGQCVLGPLAAAPRVHVAVPGDAGYTLGPLVADMAAAILLGRDPGFDVARFTPDRFSPAASG</sequence>
<dbReference type="Gene3D" id="3.30.9.10">
    <property type="entry name" value="D-Amino Acid Oxidase, subunit A, domain 2"/>
    <property type="match status" value="1"/>
</dbReference>
<dbReference type="Gene3D" id="3.50.50.60">
    <property type="entry name" value="FAD/NAD(P)-binding domain"/>
    <property type="match status" value="1"/>
</dbReference>
<dbReference type="Proteomes" id="UP000199473">
    <property type="component" value="Unassembled WGS sequence"/>
</dbReference>
<organism evidence="3 4">
    <name type="scientific">Falsiroseomonas stagni DSM 19981</name>
    <dbReference type="NCBI Taxonomy" id="1123062"/>
    <lineage>
        <taxon>Bacteria</taxon>
        <taxon>Pseudomonadati</taxon>
        <taxon>Pseudomonadota</taxon>
        <taxon>Alphaproteobacteria</taxon>
        <taxon>Acetobacterales</taxon>
        <taxon>Roseomonadaceae</taxon>
        <taxon>Falsiroseomonas</taxon>
    </lineage>
</organism>
<feature type="domain" description="FAD dependent oxidoreductase" evidence="2">
    <location>
        <begin position="6"/>
        <end position="358"/>
    </location>
</feature>
<gene>
    <name evidence="3" type="ORF">SAMN02745775_11295</name>
</gene>
<dbReference type="AlphaFoldDB" id="A0A1I4DU52"/>
<dbReference type="STRING" id="1123062.SAMN02745775_11295"/>
<dbReference type="EMBL" id="FOSQ01000012">
    <property type="protein sequence ID" value="SFK96583.1"/>
    <property type="molecule type" value="Genomic_DNA"/>
</dbReference>